<feature type="region of interest" description="Disordered" evidence="1">
    <location>
        <begin position="422"/>
        <end position="450"/>
    </location>
</feature>
<evidence type="ECO:0000313" key="3">
    <source>
        <dbReference type="EMBL" id="KAF2831611.1"/>
    </source>
</evidence>
<feature type="compositionally biased region" description="Acidic residues" evidence="1">
    <location>
        <begin position="422"/>
        <end position="433"/>
    </location>
</feature>
<dbReference type="Pfam" id="PF01636">
    <property type="entry name" value="APH"/>
    <property type="match status" value="1"/>
</dbReference>
<evidence type="ECO:0000313" key="4">
    <source>
        <dbReference type="Proteomes" id="UP000799424"/>
    </source>
</evidence>
<dbReference type="PANTHER" id="PTHR21310:SF56">
    <property type="entry name" value="AMINOGLYCOSIDE PHOSPHOTRANSFERASE DOMAIN-CONTAINING PROTEIN"/>
    <property type="match status" value="1"/>
</dbReference>
<sequence length="450" mass="50947">MDEAKAQTQEQDLAVSPQDDSKSETSTIRYEHEPFELFQHKATTLAAAKFHRDRADIHVERMKGGAYNRVIGLKVRAIKPKSWGISWAQKYLRACFRRLRPETYEEYVVRIPRCEDGDIDRQVATLKAIGARLALPIPDVVSFDISADNVLGKPYMVQRRIPGRLFTHMMEGLNLEQMKSATKRITELVSEISSVTAAPGAIFLDNLTSSSGPVRTDKFSVPCGDTITATSQQPLAHPLEQCETWREFQKANSFCFEDTWDSFIAISKALEQRGFLKGPCVLVHGDLREYNLLAEVRSSTQVEITGVIDWDEAFFAPQFVAYCSPFWLWISEDAPSDHLDDEKNALEEPESIADRVVKQVFLENASAEYRRFAFAPEAMLARRMYYILRKGIFGDWSFREAEAIISEWDELHPEDDVAAVEYESDFDGVDSDTDSEHTGAGDEGDVDIDT</sequence>
<dbReference type="InterPro" id="IPR051678">
    <property type="entry name" value="AGP_Transferase"/>
</dbReference>
<dbReference type="Gene3D" id="3.90.1200.10">
    <property type="match status" value="1"/>
</dbReference>
<dbReference type="OrthoDB" id="10003767at2759"/>
<evidence type="ECO:0000259" key="2">
    <source>
        <dbReference type="Pfam" id="PF01636"/>
    </source>
</evidence>
<feature type="region of interest" description="Disordered" evidence="1">
    <location>
        <begin position="1"/>
        <end position="25"/>
    </location>
</feature>
<gene>
    <name evidence="3" type="ORF">CC86DRAFT_443233</name>
</gene>
<name>A0A6A7AE69_9PLEO</name>
<dbReference type="InterPro" id="IPR011009">
    <property type="entry name" value="Kinase-like_dom_sf"/>
</dbReference>
<accession>A0A6A7AE69</accession>
<dbReference type="SUPFAM" id="SSF56112">
    <property type="entry name" value="Protein kinase-like (PK-like)"/>
    <property type="match status" value="1"/>
</dbReference>
<reference evidence="3" key="1">
    <citation type="journal article" date="2020" name="Stud. Mycol.">
        <title>101 Dothideomycetes genomes: a test case for predicting lifestyles and emergence of pathogens.</title>
        <authorList>
            <person name="Haridas S."/>
            <person name="Albert R."/>
            <person name="Binder M."/>
            <person name="Bloem J."/>
            <person name="Labutti K."/>
            <person name="Salamov A."/>
            <person name="Andreopoulos B."/>
            <person name="Baker S."/>
            <person name="Barry K."/>
            <person name="Bills G."/>
            <person name="Bluhm B."/>
            <person name="Cannon C."/>
            <person name="Castanera R."/>
            <person name="Culley D."/>
            <person name="Daum C."/>
            <person name="Ezra D."/>
            <person name="Gonzalez J."/>
            <person name="Henrissat B."/>
            <person name="Kuo A."/>
            <person name="Liang C."/>
            <person name="Lipzen A."/>
            <person name="Lutzoni F."/>
            <person name="Magnuson J."/>
            <person name="Mondo S."/>
            <person name="Nolan M."/>
            <person name="Ohm R."/>
            <person name="Pangilinan J."/>
            <person name="Park H.-J."/>
            <person name="Ramirez L."/>
            <person name="Alfaro M."/>
            <person name="Sun H."/>
            <person name="Tritt A."/>
            <person name="Yoshinaga Y."/>
            <person name="Zwiers L.-H."/>
            <person name="Turgeon B."/>
            <person name="Goodwin S."/>
            <person name="Spatafora J."/>
            <person name="Crous P."/>
            <person name="Grigoriev I."/>
        </authorList>
    </citation>
    <scope>NUCLEOTIDE SEQUENCE</scope>
    <source>
        <strain evidence="3">CBS 113818</strain>
    </source>
</reference>
<proteinExistence type="predicted"/>
<feature type="domain" description="Aminoglycoside phosphotransferase" evidence="2">
    <location>
        <begin position="103"/>
        <end position="317"/>
    </location>
</feature>
<feature type="compositionally biased region" description="Polar residues" evidence="1">
    <location>
        <begin position="1"/>
        <end position="11"/>
    </location>
</feature>
<dbReference type="PANTHER" id="PTHR21310">
    <property type="entry name" value="AMINOGLYCOSIDE PHOSPHOTRANSFERASE-RELATED-RELATED"/>
    <property type="match status" value="1"/>
</dbReference>
<dbReference type="InterPro" id="IPR002575">
    <property type="entry name" value="Aminoglycoside_PTrfase"/>
</dbReference>
<evidence type="ECO:0000256" key="1">
    <source>
        <dbReference type="SAM" id="MobiDB-lite"/>
    </source>
</evidence>
<dbReference type="AlphaFoldDB" id="A0A6A7AE69"/>
<protein>
    <recommendedName>
        <fullName evidence="2">Aminoglycoside phosphotransferase domain-containing protein</fullName>
    </recommendedName>
</protein>
<organism evidence="3 4">
    <name type="scientific">Ophiobolus disseminans</name>
    <dbReference type="NCBI Taxonomy" id="1469910"/>
    <lineage>
        <taxon>Eukaryota</taxon>
        <taxon>Fungi</taxon>
        <taxon>Dikarya</taxon>
        <taxon>Ascomycota</taxon>
        <taxon>Pezizomycotina</taxon>
        <taxon>Dothideomycetes</taxon>
        <taxon>Pleosporomycetidae</taxon>
        <taxon>Pleosporales</taxon>
        <taxon>Pleosporineae</taxon>
        <taxon>Phaeosphaeriaceae</taxon>
        <taxon>Ophiobolus</taxon>
    </lineage>
</organism>
<dbReference type="Proteomes" id="UP000799424">
    <property type="component" value="Unassembled WGS sequence"/>
</dbReference>
<dbReference type="EMBL" id="MU006218">
    <property type="protein sequence ID" value="KAF2831611.1"/>
    <property type="molecule type" value="Genomic_DNA"/>
</dbReference>
<keyword evidence="4" id="KW-1185">Reference proteome</keyword>